<reference evidence="4" key="2">
    <citation type="submission" date="2021-04" db="EMBL/GenBank/DDBJ databases">
        <authorList>
            <person name="Dong X."/>
        </authorList>
    </citation>
    <scope>NUCLEOTIDE SEQUENCE</scope>
    <source>
        <strain evidence="4">LLY</strain>
    </source>
</reference>
<sequence length="820" mass="91271">MATITLFSVPGVSASHLGEDLTSNSGFEEWDAGKPVNWTTPHSDWEIVQISGTSGNFSLMLETNRYTSPSSANMVSESIDVNEDDLFFVTTKVRSNNAINTKVRLKGYDDDRKKWITLKTFNPSSDIQHVFYTVPEDITQLRMRLEAGYVDDKDCGPASSYFDDINIIDPSVENAEFYLEEGVISNNESLKIGSYELDLVEAKDNKALVSVMASGKAIGSEVLIPGETVDFKIDSDKYLVFLVNDVFVNEEYSEVRISHLMAGRIVAEAPTIQPIEEDGLILYLPLDENEGSEIYDYSGRSYYGSTYGADWTEGMDNSCLEFDGLTDYVKIPDTSSTFEEGDHTFTLWVKSTGVRDSKKYILCHYNWRLGWRSDSTLRFTVGRMNDKDGPSYSIDAEVPELKNDWIHLAGVYKPSENKIMFYVNGEYAGEKDIGEDRIWADYGNRDLLVGTSKHGAATFFEGQVDEVRIYDRALSQQEIGEIMSRSLGLSGISSYHNSISIEKDEAVSVGNGFCLQYSNAPYSNLVLIEGITQTNVYSLANDSAGQSLLLKNAQGTPVIRLNIESITSEKLILSDIWVADEKADAPILEIRSINFSEIRTYEPATIDVTIVNSGSRTYRPGGEDSIELYLEDDKVDSYKISNDLAPGDTLEYSFEVCSQEAGKSQIMAIISTDSATNTLSTTAKIEPPINPPVTRMPLYIEETESGITLHLTLHGSGIKGESWNDNALITIGINNPLGSRTFYENSHKVSGTGVRIKIPYEEFYEGDEQYIVTVKFRDAENSVMTKIAGEEGTYKPPNNSLLLVALFVPLLGYVIRKKIY</sequence>
<dbReference type="EMBL" id="JAGSOI010000039">
    <property type="protein sequence ID" value="MCM1987224.1"/>
    <property type="molecule type" value="Genomic_DNA"/>
</dbReference>
<organism evidence="4 6">
    <name type="scientific">Methanococcoides seepicolus</name>
    <dbReference type="NCBI Taxonomy" id="2828780"/>
    <lineage>
        <taxon>Archaea</taxon>
        <taxon>Methanobacteriati</taxon>
        <taxon>Methanobacteriota</taxon>
        <taxon>Stenosarchaea group</taxon>
        <taxon>Methanomicrobia</taxon>
        <taxon>Methanosarcinales</taxon>
        <taxon>Methanosarcinaceae</taxon>
        <taxon>Methanococcoides</taxon>
    </lineage>
</organism>
<evidence type="ECO:0000313" key="4">
    <source>
        <dbReference type="EMBL" id="MCM1987224.1"/>
    </source>
</evidence>
<feature type="domain" description="LamG-like jellyroll fold" evidence="3">
    <location>
        <begin position="341"/>
        <end position="477"/>
    </location>
</feature>
<dbReference type="InterPro" id="IPR006558">
    <property type="entry name" value="LamG-like"/>
</dbReference>
<dbReference type="InterPro" id="IPR008979">
    <property type="entry name" value="Galactose-bd-like_sf"/>
</dbReference>
<evidence type="ECO:0000259" key="3">
    <source>
        <dbReference type="SMART" id="SM00560"/>
    </source>
</evidence>
<comment type="caution">
    <text evidence="4">The sequence shown here is derived from an EMBL/GenBank/DDBJ whole genome shotgun (WGS) entry which is preliminary data.</text>
</comment>
<evidence type="ECO:0000313" key="5">
    <source>
        <dbReference type="EMBL" id="MCM1987503.1"/>
    </source>
</evidence>
<dbReference type="SUPFAM" id="SSF49899">
    <property type="entry name" value="Concanavalin A-like lectins/glucanases"/>
    <property type="match status" value="1"/>
</dbReference>
<keyword evidence="6" id="KW-1185">Reference proteome</keyword>
<keyword evidence="1" id="KW-0732">Signal</keyword>
<proteinExistence type="predicted"/>
<dbReference type="SMART" id="SM00560">
    <property type="entry name" value="LamGL"/>
    <property type="match status" value="1"/>
</dbReference>
<dbReference type="RefSeq" id="WP_250868566.1">
    <property type="nucleotide sequence ID" value="NZ_JAGSOI010000039.1"/>
</dbReference>
<dbReference type="EMBL" id="JAGSOI010000053">
    <property type="protein sequence ID" value="MCM1987503.1"/>
    <property type="molecule type" value="Genomic_DNA"/>
</dbReference>
<keyword evidence="2" id="KW-1015">Disulfide bond</keyword>
<dbReference type="AlphaFoldDB" id="A0A9E4ZHC3"/>
<dbReference type="Gene3D" id="2.60.120.200">
    <property type="match status" value="1"/>
</dbReference>
<dbReference type="SUPFAM" id="SSF49785">
    <property type="entry name" value="Galactose-binding domain-like"/>
    <property type="match status" value="1"/>
</dbReference>
<dbReference type="Gene3D" id="2.60.40.10">
    <property type="entry name" value="Immunoglobulins"/>
    <property type="match status" value="1"/>
</dbReference>
<name>A0A9E4ZHC3_9EURY</name>
<evidence type="ECO:0000256" key="2">
    <source>
        <dbReference type="ARBA" id="ARBA00023157"/>
    </source>
</evidence>
<protein>
    <submittedName>
        <fullName evidence="4">LamG domain-containing protein</fullName>
    </submittedName>
</protein>
<dbReference type="Gene3D" id="2.60.120.260">
    <property type="entry name" value="Galactose-binding domain-like"/>
    <property type="match status" value="1"/>
</dbReference>
<reference evidence="4" key="1">
    <citation type="journal article" date="2021" name="mSystems">
        <title>Bacteria and Archaea Synergistically Convert Glycine Betaine to Biogenic Methane in the Formosa Cold Seep of the South China Sea.</title>
        <authorList>
            <person name="Li L."/>
            <person name="Zhang W."/>
            <person name="Zhang S."/>
            <person name="Song L."/>
            <person name="Sun Q."/>
            <person name="Zhang H."/>
            <person name="Xiang H."/>
            <person name="Dong X."/>
        </authorList>
    </citation>
    <scope>NUCLEOTIDE SEQUENCE</scope>
    <source>
        <strain evidence="4">LLY</strain>
    </source>
</reference>
<dbReference type="InterPro" id="IPR013783">
    <property type="entry name" value="Ig-like_fold"/>
</dbReference>
<dbReference type="Pfam" id="PF13385">
    <property type="entry name" value="Laminin_G_3"/>
    <property type="match status" value="1"/>
</dbReference>
<accession>A0A9E4ZHC3</accession>
<evidence type="ECO:0000313" key="6">
    <source>
        <dbReference type="Proteomes" id="UP001056766"/>
    </source>
</evidence>
<dbReference type="InterPro" id="IPR013320">
    <property type="entry name" value="ConA-like_dom_sf"/>
</dbReference>
<evidence type="ECO:0000256" key="1">
    <source>
        <dbReference type="ARBA" id="ARBA00022729"/>
    </source>
</evidence>
<dbReference type="Proteomes" id="UP001056766">
    <property type="component" value="Unassembled WGS sequence"/>
</dbReference>
<gene>
    <name evidence="4" type="ORF">KDK67_09545</name>
    <name evidence="5" type="ORF">KDK67_11015</name>
</gene>